<dbReference type="EMBL" id="CP063656">
    <property type="protein sequence ID" value="QOW20138.1"/>
    <property type="molecule type" value="Genomic_DNA"/>
</dbReference>
<keyword evidence="3" id="KW-0678">Repressor</keyword>
<sequence>MSNHISGSTPPSAHATDRASPTAARIRAGGDRSEPVAAAAAPDSLRLTGEAAGLQALERSLGTAPPGIDVARVNEVRAAIADGSYRIDAHKIADRMLAFEEALQK</sequence>
<dbReference type="Pfam" id="PF04316">
    <property type="entry name" value="FlgM"/>
    <property type="match status" value="1"/>
</dbReference>
<feature type="compositionally biased region" description="Polar residues" evidence="9">
    <location>
        <begin position="1"/>
        <end position="11"/>
    </location>
</feature>
<dbReference type="GO" id="GO:0044781">
    <property type="term" value="P:bacterial-type flagellum organization"/>
    <property type="evidence" value="ECO:0007669"/>
    <property type="project" value="UniProtKB-KW"/>
</dbReference>
<organism evidence="11 12">
    <name type="scientific">Novilysobacter ciconiae</name>
    <dbReference type="NCBI Taxonomy" id="2781022"/>
    <lineage>
        <taxon>Bacteria</taxon>
        <taxon>Pseudomonadati</taxon>
        <taxon>Pseudomonadota</taxon>
        <taxon>Gammaproteobacteria</taxon>
        <taxon>Lysobacterales</taxon>
        <taxon>Lysobacteraceae</taxon>
        <taxon>Novilysobacter</taxon>
    </lineage>
</organism>
<evidence type="ECO:0000256" key="9">
    <source>
        <dbReference type="SAM" id="MobiDB-lite"/>
    </source>
</evidence>
<dbReference type="SUPFAM" id="SSF101498">
    <property type="entry name" value="Anti-sigma factor FlgM"/>
    <property type="match status" value="1"/>
</dbReference>
<dbReference type="RefSeq" id="WP_193986290.1">
    <property type="nucleotide sequence ID" value="NZ_CP063656.1"/>
</dbReference>
<dbReference type="Proteomes" id="UP000594059">
    <property type="component" value="Chromosome"/>
</dbReference>
<reference evidence="11 12" key="1">
    <citation type="submission" date="2020-10" db="EMBL/GenBank/DDBJ databases">
        <title>complete genome sequencing of Lysobacter sp. H21R20.</title>
        <authorList>
            <person name="Bae J.-W."/>
            <person name="Lee S.-Y."/>
        </authorList>
    </citation>
    <scope>NUCLEOTIDE SEQUENCE [LARGE SCALE GENOMIC DNA]</scope>
    <source>
        <strain evidence="11 12">H21R20</strain>
    </source>
</reference>
<dbReference type="InterPro" id="IPR031316">
    <property type="entry name" value="FlgM_C"/>
</dbReference>
<proteinExistence type="inferred from homology"/>
<evidence type="ECO:0000313" key="12">
    <source>
        <dbReference type="Proteomes" id="UP000594059"/>
    </source>
</evidence>
<evidence type="ECO:0000256" key="5">
    <source>
        <dbReference type="ARBA" id="ARBA00023015"/>
    </source>
</evidence>
<keyword evidence="11" id="KW-0966">Cell projection</keyword>
<feature type="domain" description="Anti-sigma-28 factor FlgM C-terminal" evidence="10">
    <location>
        <begin position="43"/>
        <end position="97"/>
    </location>
</feature>
<name>A0A7S6UGZ6_9GAMM</name>
<dbReference type="GO" id="GO:0045892">
    <property type="term" value="P:negative regulation of DNA-templated transcription"/>
    <property type="evidence" value="ECO:0007669"/>
    <property type="project" value="InterPro"/>
</dbReference>
<dbReference type="InterPro" id="IPR007412">
    <property type="entry name" value="FlgM"/>
</dbReference>
<keyword evidence="12" id="KW-1185">Reference proteome</keyword>
<evidence type="ECO:0000256" key="6">
    <source>
        <dbReference type="ARBA" id="ARBA00023163"/>
    </source>
</evidence>
<gene>
    <name evidence="11" type="primary">flgM</name>
    <name evidence="11" type="ORF">INQ41_03620</name>
</gene>
<dbReference type="KEGG" id="lcic:INQ41_03620"/>
<evidence type="ECO:0000256" key="4">
    <source>
        <dbReference type="ARBA" id="ARBA00022795"/>
    </source>
</evidence>
<keyword evidence="5" id="KW-0805">Transcription regulation</keyword>
<feature type="region of interest" description="Disordered" evidence="9">
    <location>
        <begin position="1"/>
        <end position="42"/>
    </location>
</feature>
<protein>
    <recommendedName>
        <fullName evidence="2">Negative regulator of flagellin synthesis</fullName>
    </recommendedName>
    <alternativeName>
        <fullName evidence="8">Anti-sigma-28 factor</fullName>
    </alternativeName>
</protein>
<evidence type="ECO:0000259" key="10">
    <source>
        <dbReference type="Pfam" id="PF04316"/>
    </source>
</evidence>
<keyword evidence="4" id="KW-1005">Bacterial flagellum biogenesis</keyword>
<evidence type="ECO:0000256" key="1">
    <source>
        <dbReference type="ARBA" id="ARBA00005322"/>
    </source>
</evidence>
<evidence type="ECO:0000256" key="7">
    <source>
        <dbReference type="ARBA" id="ARBA00024739"/>
    </source>
</evidence>
<comment type="similarity">
    <text evidence="1">Belongs to the FlgM family.</text>
</comment>
<keyword evidence="11" id="KW-0282">Flagellum</keyword>
<evidence type="ECO:0000256" key="8">
    <source>
        <dbReference type="ARBA" id="ARBA00030117"/>
    </source>
</evidence>
<dbReference type="InterPro" id="IPR035890">
    <property type="entry name" value="Anti-sigma-28_factor_FlgM_sf"/>
</dbReference>
<keyword evidence="6" id="KW-0804">Transcription</keyword>
<accession>A0A7S6UGZ6</accession>
<evidence type="ECO:0000313" key="11">
    <source>
        <dbReference type="EMBL" id="QOW20138.1"/>
    </source>
</evidence>
<dbReference type="AlphaFoldDB" id="A0A7S6UGZ6"/>
<keyword evidence="11" id="KW-0969">Cilium</keyword>
<comment type="function">
    <text evidence="7">Responsible for the coupling of flagellin expression to flagellar assembly by preventing expression of the flagellin genes when a component of the middle class of proteins is defective. It negatively regulates flagellar genes by inhibiting the activity of FliA by directly binding to FliA.</text>
</comment>
<evidence type="ECO:0000256" key="3">
    <source>
        <dbReference type="ARBA" id="ARBA00022491"/>
    </source>
</evidence>
<evidence type="ECO:0000256" key="2">
    <source>
        <dbReference type="ARBA" id="ARBA00017823"/>
    </source>
</evidence>
<dbReference type="NCBIfam" id="TIGR03824">
    <property type="entry name" value="FlgM_jcvi"/>
    <property type="match status" value="1"/>
</dbReference>